<organism evidence="2 3">
    <name type="scientific">Haloactinomyces albus</name>
    <dbReference type="NCBI Taxonomy" id="1352928"/>
    <lineage>
        <taxon>Bacteria</taxon>
        <taxon>Bacillati</taxon>
        <taxon>Actinomycetota</taxon>
        <taxon>Actinomycetes</taxon>
        <taxon>Actinopolysporales</taxon>
        <taxon>Actinopolysporaceae</taxon>
        <taxon>Haloactinomyces</taxon>
    </lineage>
</organism>
<dbReference type="GO" id="GO:0003677">
    <property type="term" value="F:DNA binding"/>
    <property type="evidence" value="ECO:0007669"/>
    <property type="project" value="InterPro"/>
</dbReference>
<dbReference type="Gene3D" id="1.10.260.40">
    <property type="entry name" value="lambda repressor-like DNA-binding domains"/>
    <property type="match status" value="1"/>
</dbReference>
<feature type="domain" description="HTH cro/C1-type" evidence="1">
    <location>
        <begin position="25"/>
        <end position="79"/>
    </location>
</feature>
<dbReference type="CDD" id="cd00093">
    <property type="entry name" value="HTH_XRE"/>
    <property type="match status" value="1"/>
</dbReference>
<dbReference type="EMBL" id="JAVDXW010000001">
    <property type="protein sequence ID" value="MDR7303260.1"/>
    <property type="molecule type" value="Genomic_DNA"/>
</dbReference>
<dbReference type="AlphaFoldDB" id="A0AAE3ZGC4"/>
<sequence>MNHVELPEIPTVSPTVGRRWLAAEIRRLREAAGLKQGDVAKRLRCGTAKIAHMESMRNTISGPDLELMLSLFGVPAERVDWYLQLADFAKERGWWDGNRAVPGWFSLYIGLEWGAGEIREWEMGFPPGILQTRSYIEALIRSEDGPSEVVLQEQVAARLRRQEAFKRTEHPLTVHAIVDEAALRRRVGGPRIMREQYEYLAEVQATANVTVQVMPFGAGQHRGHLGSFQWLGFPRAGDPGVVYVENQRGGLYLEEVEEIATFNGVFEALAEQALSPPDSTKFLTDLAKETV</sequence>
<name>A0AAE3ZGC4_9ACTN</name>
<accession>A0AAE3ZGC4</accession>
<dbReference type="InterPro" id="IPR001387">
    <property type="entry name" value="Cro/C1-type_HTH"/>
</dbReference>
<proteinExistence type="predicted"/>
<reference evidence="2" key="1">
    <citation type="submission" date="2023-07" db="EMBL/GenBank/DDBJ databases">
        <title>Sequencing the genomes of 1000 actinobacteria strains.</title>
        <authorList>
            <person name="Klenk H.-P."/>
        </authorList>
    </citation>
    <scope>NUCLEOTIDE SEQUENCE</scope>
    <source>
        <strain evidence="2">DSM 45977</strain>
    </source>
</reference>
<evidence type="ECO:0000313" key="3">
    <source>
        <dbReference type="Proteomes" id="UP001180845"/>
    </source>
</evidence>
<dbReference type="InterPro" id="IPR043917">
    <property type="entry name" value="DUF5753"/>
</dbReference>
<dbReference type="PROSITE" id="PS50943">
    <property type="entry name" value="HTH_CROC1"/>
    <property type="match status" value="1"/>
</dbReference>
<dbReference type="Pfam" id="PF13560">
    <property type="entry name" value="HTH_31"/>
    <property type="match status" value="1"/>
</dbReference>
<comment type="caution">
    <text evidence="2">The sequence shown here is derived from an EMBL/GenBank/DDBJ whole genome shotgun (WGS) entry which is preliminary data.</text>
</comment>
<dbReference type="Pfam" id="PF19054">
    <property type="entry name" value="DUF5753"/>
    <property type="match status" value="1"/>
</dbReference>
<dbReference type="SUPFAM" id="SSF47413">
    <property type="entry name" value="lambda repressor-like DNA-binding domains"/>
    <property type="match status" value="1"/>
</dbReference>
<dbReference type="RefSeq" id="WP_310275458.1">
    <property type="nucleotide sequence ID" value="NZ_JAVDXW010000001.1"/>
</dbReference>
<protein>
    <submittedName>
        <fullName evidence="2">Transcriptional regulator with XRE-family HTH domain</fullName>
    </submittedName>
</protein>
<evidence type="ECO:0000259" key="1">
    <source>
        <dbReference type="PROSITE" id="PS50943"/>
    </source>
</evidence>
<gene>
    <name evidence="2" type="ORF">JOF55_003441</name>
</gene>
<keyword evidence="3" id="KW-1185">Reference proteome</keyword>
<dbReference type="SMART" id="SM00530">
    <property type="entry name" value="HTH_XRE"/>
    <property type="match status" value="1"/>
</dbReference>
<dbReference type="Proteomes" id="UP001180845">
    <property type="component" value="Unassembled WGS sequence"/>
</dbReference>
<evidence type="ECO:0000313" key="2">
    <source>
        <dbReference type="EMBL" id="MDR7303260.1"/>
    </source>
</evidence>
<dbReference type="InterPro" id="IPR010982">
    <property type="entry name" value="Lambda_DNA-bd_dom_sf"/>
</dbReference>